<dbReference type="InterPro" id="IPR013324">
    <property type="entry name" value="RNA_pol_sigma_r3/r4-like"/>
</dbReference>
<proteinExistence type="inferred from homology"/>
<dbReference type="PANTHER" id="PTHR43133">
    <property type="entry name" value="RNA POLYMERASE ECF-TYPE SIGMA FACTO"/>
    <property type="match status" value="1"/>
</dbReference>
<dbReference type="Pfam" id="PF08281">
    <property type="entry name" value="Sigma70_r4_2"/>
    <property type="match status" value="1"/>
</dbReference>
<evidence type="ECO:0000256" key="5">
    <source>
        <dbReference type="ARBA" id="ARBA00023163"/>
    </source>
</evidence>
<keyword evidence="2" id="KW-0805">Transcription regulation</keyword>
<dbReference type="SUPFAM" id="SSF88946">
    <property type="entry name" value="Sigma2 domain of RNA polymerase sigma factors"/>
    <property type="match status" value="1"/>
</dbReference>
<protein>
    <submittedName>
        <fullName evidence="7">Sigma-70 family RNA polymerase sigma factor</fullName>
    </submittedName>
</protein>
<dbReference type="CDD" id="cd06171">
    <property type="entry name" value="Sigma70_r4"/>
    <property type="match status" value="1"/>
</dbReference>
<organism evidence="7 8">
    <name type="scientific">Microbacterium marinilacus</name>
    <dbReference type="NCBI Taxonomy" id="415209"/>
    <lineage>
        <taxon>Bacteria</taxon>
        <taxon>Bacillati</taxon>
        <taxon>Actinomycetota</taxon>
        <taxon>Actinomycetes</taxon>
        <taxon>Micrococcales</taxon>
        <taxon>Microbacteriaceae</taxon>
        <taxon>Microbacterium</taxon>
    </lineage>
</organism>
<keyword evidence="8" id="KW-1185">Reference proteome</keyword>
<dbReference type="PANTHER" id="PTHR43133:SF8">
    <property type="entry name" value="RNA POLYMERASE SIGMA FACTOR HI_1459-RELATED"/>
    <property type="match status" value="1"/>
</dbReference>
<dbReference type="EMBL" id="BAAAYV010000009">
    <property type="protein sequence ID" value="GAA3658985.1"/>
    <property type="molecule type" value="Genomic_DNA"/>
</dbReference>
<dbReference type="InterPro" id="IPR036388">
    <property type="entry name" value="WH-like_DNA-bd_sf"/>
</dbReference>
<dbReference type="NCBIfam" id="TIGR02937">
    <property type="entry name" value="sigma70-ECF"/>
    <property type="match status" value="1"/>
</dbReference>
<evidence type="ECO:0000313" key="7">
    <source>
        <dbReference type="EMBL" id="GAA3658985.1"/>
    </source>
</evidence>
<dbReference type="InterPro" id="IPR014284">
    <property type="entry name" value="RNA_pol_sigma-70_dom"/>
</dbReference>
<name>A0ABP7BG48_9MICO</name>
<sequence>MTVAEEFRALFSENWSLVVAVAEQRLGSRADGEEIAAAAFRIAWERRSKGEEVTMPWLYGVVRNLVGAEYRRRKRQHELTARAGDHLEQPDPETEDAARDVRALVARLPAQHREVLRMAYWEDLSAQEIGEVLGLSPATVRVRLYRARRALKSLLENVTTEEVPTNVR</sequence>
<reference evidence="8" key="1">
    <citation type="journal article" date="2019" name="Int. J. Syst. Evol. Microbiol.">
        <title>The Global Catalogue of Microorganisms (GCM) 10K type strain sequencing project: providing services to taxonomists for standard genome sequencing and annotation.</title>
        <authorList>
            <consortium name="The Broad Institute Genomics Platform"/>
            <consortium name="The Broad Institute Genome Sequencing Center for Infectious Disease"/>
            <person name="Wu L."/>
            <person name="Ma J."/>
        </authorList>
    </citation>
    <scope>NUCLEOTIDE SEQUENCE [LARGE SCALE GENOMIC DNA]</scope>
    <source>
        <strain evidence="8">JCM 16546</strain>
    </source>
</reference>
<dbReference type="Gene3D" id="1.10.10.10">
    <property type="entry name" value="Winged helix-like DNA-binding domain superfamily/Winged helix DNA-binding domain"/>
    <property type="match status" value="1"/>
</dbReference>
<feature type="domain" description="RNA polymerase sigma factor 70 region 4 type 2" evidence="6">
    <location>
        <begin position="100"/>
        <end position="151"/>
    </location>
</feature>
<accession>A0ABP7BG48</accession>
<comment type="caution">
    <text evidence="7">The sequence shown here is derived from an EMBL/GenBank/DDBJ whole genome shotgun (WGS) entry which is preliminary data.</text>
</comment>
<dbReference type="InterPro" id="IPR039425">
    <property type="entry name" value="RNA_pol_sigma-70-like"/>
</dbReference>
<dbReference type="InterPro" id="IPR013249">
    <property type="entry name" value="RNA_pol_sigma70_r4_t2"/>
</dbReference>
<gene>
    <name evidence="7" type="ORF">GCM10022202_19500</name>
</gene>
<dbReference type="InterPro" id="IPR013325">
    <property type="entry name" value="RNA_pol_sigma_r2"/>
</dbReference>
<evidence type="ECO:0000256" key="4">
    <source>
        <dbReference type="ARBA" id="ARBA00023125"/>
    </source>
</evidence>
<dbReference type="Gene3D" id="1.10.1740.10">
    <property type="match status" value="1"/>
</dbReference>
<dbReference type="SUPFAM" id="SSF88659">
    <property type="entry name" value="Sigma3 and sigma4 domains of RNA polymerase sigma factors"/>
    <property type="match status" value="1"/>
</dbReference>
<keyword evidence="3" id="KW-0731">Sigma factor</keyword>
<comment type="similarity">
    <text evidence="1">Belongs to the sigma-70 factor family. ECF subfamily.</text>
</comment>
<dbReference type="Proteomes" id="UP001410795">
    <property type="component" value="Unassembled WGS sequence"/>
</dbReference>
<evidence type="ECO:0000256" key="1">
    <source>
        <dbReference type="ARBA" id="ARBA00010641"/>
    </source>
</evidence>
<evidence type="ECO:0000259" key="6">
    <source>
        <dbReference type="Pfam" id="PF08281"/>
    </source>
</evidence>
<evidence type="ECO:0000256" key="3">
    <source>
        <dbReference type="ARBA" id="ARBA00023082"/>
    </source>
</evidence>
<evidence type="ECO:0000313" key="8">
    <source>
        <dbReference type="Proteomes" id="UP001410795"/>
    </source>
</evidence>
<evidence type="ECO:0000256" key="2">
    <source>
        <dbReference type="ARBA" id="ARBA00023015"/>
    </source>
</evidence>
<keyword evidence="5" id="KW-0804">Transcription</keyword>
<keyword evidence="4" id="KW-0238">DNA-binding</keyword>